<dbReference type="KEGG" id="nai:NECAME_15920"/>
<dbReference type="AlphaFoldDB" id="W2SHC5"/>
<dbReference type="Proteomes" id="UP000053676">
    <property type="component" value="Unassembled WGS sequence"/>
</dbReference>
<dbReference type="OrthoDB" id="10339562at2759"/>
<gene>
    <name evidence="1" type="ORF">NECAME_15920</name>
</gene>
<proteinExistence type="predicted"/>
<keyword evidence="2" id="KW-1185">Reference proteome</keyword>
<protein>
    <submittedName>
        <fullName evidence="1">Uncharacterized protein</fullName>
    </submittedName>
</protein>
<dbReference type="EMBL" id="KI669297">
    <property type="protein sequence ID" value="ETN68251.1"/>
    <property type="molecule type" value="Genomic_DNA"/>
</dbReference>
<reference evidence="2" key="1">
    <citation type="journal article" date="2014" name="Nat. Genet.">
        <title>Genome of the human hookworm Necator americanus.</title>
        <authorList>
            <person name="Tang Y.T."/>
            <person name="Gao X."/>
            <person name="Rosa B.A."/>
            <person name="Abubucker S."/>
            <person name="Hallsworth-Pepin K."/>
            <person name="Martin J."/>
            <person name="Tyagi R."/>
            <person name="Heizer E."/>
            <person name="Zhang X."/>
            <person name="Bhonagiri-Palsikar V."/>
            <person name="Minx P."/>
            <person name="Warren W.C."/>
            <person name="Wang Q."/>
            <person name="Zhan B."/>
            <person name="Hotez P.J."/>
            <person name="Sternberg P.W."/>
            <person name="Dougall A."/>
            <person name="Gaze S.T."/>
            <person name="Mulvenna J."/>
            <person name="Sotillo J."/>
            <person name="Ranganathan S."/>
            <person name="Rabelo E.M."/>
            <person name="Wilson R.K."/>
            <person name="Felgner P.L."/>
            <person name="Bethony J."/>
            <person name="Hawdon J.M."/>
            <person name="Gasser R.B."/>
            <person name="Loukas A."/>
            <person name="Mitreva M."/>
        </authorList>
    </citation>
    <scope>NUCLEOTIDE SEQUENCE [LARGE SCALE GENOMIC DNA]</scope>
</reference>
<organism evidence="1 2">
    <name type="scientific">Necator americanus</name>
    <name type="common">Human hookworm</name>
    <dbReference type="NCBI Taxonomy" id="51031"/>
    <lineage>
        <taxon>Eukaryota</taxon>
        <taxon>Metazoa</taxon>
        <taxon>Ecdysozoa</taxon>
        <taxon>Nematoda</taxon>
        <taxon>Chromadorea</taxon>
        <taxon>Rhabditida</taxon>
        <taxon>Rhabditina</taxon>
        <taxon>Rhabditomorpha</taxon>
        <taxon>Strongyloidea</taxon>
        <taxon>Ancylostomatidae</taxon>
        <taxon>Bunostominae</taxon>
        <taxon>Necator</taxon>
    </lineage>
</organism>
<accession>W2SHC5</accession>
<sequence length="55" mass="5629">MVSALRPGNAALMVVQGPNGPMVLNTSAMHPGMIPQNLVPVGIAQGIQGMQTMSN</sequence>
<feature type="non-terminal residue" evidence="1">
    <location>
        <position position="55"/>
    </location>
</feature>
<name>W2SHC5_NECAM</name>
<evidence type="ECO:0000313" key="2">
    <source>
        <dbReference type="Proteomes" id="UP000053676"/>
    </source>
</evidence>
<dbReference type="STRING" id="51031.W2SHC5"/>
<evidence type="ECO:0000313" key="1">
    <source>
        <dbReference type="EMBL" id="ETN68251.1"/>
    </source>
</evidence>